<sequence length="534" mass="58078">MESQFRCFLRRFSKSVSPCQSQHQSVRPYGQQQLKPVISGATSSVISPNHIVESGIPEVYIPDVTLDEYIWANVDKWSDKIAMECGLSGRKYTYGQCRLMTRRFASALLKSGMKPGDVIAMVLPNVPEFPVAFLGANAAGLSVTLINPLYTPDEISKQLLDAEVKAVVTISMFVPLVKAASASAQISLKNLIVIGEAEEGCHTFMSMVKDDGSAYPKHARRDPKEEIAALPYSSGTTGKPKGVMLSHYNMVANICEGVVSDWCNFHETTYDFQEVFGVVLPFFHIYSLNAILLGGLSVGAKVVCLPKFDPDMYIKMLADYKPTFLHTVPPLLGFVATNPEIKNKYLERAHTIICGGAPAGRVLIEKTLERFSFSNPLFQEGFGMTETSPVVCMLKTTSGISKLGSCGTPIPMTQVAVVDIGTGESLGPNKTGELYIRGPQVAPSELEDLLRKHPKVLDCAVIGVPDEASGELPRAYIVGRPNVSISETDIHSYVEDKVAAYKQLKGGVHFVESIPKNPSGKILRKDLKAAALGL</sequence>
<dbReference type="InterPro" id="IPR025110">
    <property type="entry name" value="AMP-bd_C"/>
</dbReference>
<feature type="domain" description="AMP-binding enzyme C-terminal" evidence="5">
    <location>
        <begin position="445"/>
        <end position="521"/>
    </location>
</feature>
<comment type="subcellular location">
    <subcellularLocation>
        <location evidence="1">Peroxisome</location>
    </subcellularLocation>
</comment>
<dbReference type="PANTHER" id="PTHR24096:SF422">
    <property type="entry name" value="BCDNA.GH02901"/>
    <property type="match status" value="1"/>
</dbReference>
<evidence type="ECO:0000256" key="2">
    <source>
        <dbReference type="ARBA" id="ARBA00006432"/>
    </source>
</evidence>
<dbReference type="EMBL" id="CAJVCH010512841">
    <property type="protein sequence ID" value="CAG7821495.1"/>
    <property type="molecule type" value="Genomic_DNA"/>
</dbReference>
<organism evidence="6 7">
    <name type="scientific">Allacma fusca</name>
    <dbReference type="NCBI Taxonomy" id="39272"/>
    <lineage>
        <taxon>Eukaryota</taxon>
        <taxon>Metazoa</taxon>
        <taxon>Ecdysozoa</taxon>
        <taxon>Arthropoda</taxon>
        <taxon>Hexapoda</taxon>
        <taxon>Collembola</taxon>
        <taxon>Symphypleona</taxon>
        <taxon>Sminthuridae</taxon>
        <taxon>Allacma</taxon>
    </lineage>
</organism>
<reference evidence="6" key="1">
    <citation type="submission" date="2021-06" db="EMBL/GenBank/DDBJ databases">
        <authorList>
            <person name="Hodson N. C."/>
            <person name="Mongue J. A."/>
            <person name="Jaron S. K."/>
        </authorList>
    </citation>
    <scope>NUCLEOTIDE SEQUENCE</scope>
</reference>
<evidence type="ECO:0000313" key="6">
    <source>
        <dbReference type="EMBL" id="CAG7821495.1"/>
    </source>
</evidence>
<dbReference type="AlphaFoldDB" id="A0A8J2KVG1"/>
<evidence type="ECO:0000259" key="4">
    <source>
        <dbReference type="Pfam" id="PF00501"/>
    </source>
</evidence>
<dbReference type="FunFam" id="3.30.300.30:FF:000007">
    <property type="entry name" value="4-coumarate--CoA ligase 2"/>
    <property type="match status" value="1"/>
</dbReference>
<protein>
    <recommendedName>
        <fullName evidence="8">4-coumarate--CoA ligase</fullName>
    </recommendedName>
</protein>
<gene>
    <name evidence="6" type="ORF">AFUS01_LOCUS31829</name>
</gene>
<comment type="caution">
    <text evidence="6">The sequence shown here is derived from an EMBL/GenBank/DDBJ whole genome shotgun (WGS) entry which is preliminary data.</text>
</comment>
<evidence type="ECO:0000256" key="3">
    <source>
        <dbReference type="ARBA" id="ARBA00023140"/>
    </source>
</evidence>
<dbReference type="Proteomes" id="UP000708208">
    <property type="component" value="Unassembled WGS sequence"/>
</dbReference>
<feature type="domain" description="AMP-dependent synthetase/ligase" evidence="4">
    <location>
        <begin position="72"/>
        <end position="443"/>
    </location>
</feature>
<keyword evidence="7" id="KW-1185">Reference proteome</keyword>
<accession>A0A8J2KVG1</accession>
<dbReference type="PANTHER" id="PTHR24096">
    <property type="entry name" value="LONG-CHAIN-FATTY-ACID--COA LIGASE"/>
    <property type="match status" value="1"/>
</dbReference>
<dbReference type="Pfam" id="PF00501">
    <property type="entry name" value="AMP-binding"/>
    <property type="match status" value="1"/>
</dbReference>
<name>A0A8J2KVG1_9HEXA</name>
<evidence type="ECO:0008006" key="8">
    <source>
        <dbReference type="Google" id="ProtNLM"/>
    </source>
</evidence>
<keyword evidence="3" id="KW-0576">Peroxisome</keyword>
<dbReference type="OrthoDB" id="10253869at2759"/>
<evidence type="ECO:0000256" key="1">
    <source>
        <dbReference type="ARBA" id="ARBA00004275"/>
    </source>
</evidence>
<dbReference type="InterPro" id="IPR000873">
    <property type="entry name" value="AMP-dep_synth/lig_dom"/>
</dbReference>
<dbReference type="Pfam" id="PF13193">
    <property type="entry name" value="AMP-binding_C"/>
    <property type="match status" value="1"/>
</dbReference>
<proteinExistence type="inferred from homology"/>
<evidence type="ECO:0000313" key="7">
    <source>
        <dbReference type="Proteomes" id="UP000708208"/>
    </source>
</evidence>
<dbReference type="GO" id="GO:0016405">
    <property type="term" value="F:CoA-ligase activity"/>
    <property type="evidence" value="ECO:0007669"/>
    <property type="project" value="TreeGrafter"/>
</dbReference>
<comment type="similarity">
    <text evidence="2">Belongs to the ATP-dependent AMP-binding enzyme family.</text>
</comment>
<dbReference type="GO" id="GO:0005777">
    <property type="term" value="C:peroxisome"/>
    <property type="evidence" value="ECO:0007669"/>
    <property type="project" value="UniProtKB-SubCell"/>
</dbReference>
<dbReference type="InterPro" id="IPR020845">
    <property type="entry name" value="AMP-binding_CS"/>
</dbReference>
<dbReference type="PROSITE" id="PS00455">
    <property type="entry name" value="AMP_BINDING"/>
    <property type="match status" value="1"/>
</dbReference>
<evidence type="ECO:0000259" key="5">
    <source>
        <dbReference type="Pfam" id="PF13193"/>
    </source>
</evidence>